<protein>
    <submittedName>
        <fullName evidence="2">Uncharacterized protein</fullName>
    </submittedName>
</protein>
<dbReference type="OrthoDB" id="296632at2759"/>
<evidence type="ECO:0000256" key="1">
    <source>
        <dbReference type="SAM" id="MobiDB-lite"/>
    </source>
</evidence>
<organism evidence="2 3">
    <name type="scientific">Bremia lactucae</name>
    <name type="common">Lettuce downy mildew</name>
    <dbReference type="NCBI Taxonomy" id="4779"/>
    <lineage>
        <taxon>Eukaryota</taxon>
        <taxon>Sar</taxon>
        <taxon>Stramenopiles</taxon>
        <taxon>Oomycota</taxon>
        <taxon>Peronosporomycetes</taxon>
        <taxon>Peronosporales</taxon>
        <taxon>Peronosporaceae</taxon>
        <taxon>Bremia</taxon>
    </lineage>
</organism>
<reference evidence="2 3" key="1">
    <citation type="journal article" date="2021" name="Genome Biol.">
        <title>AFLAP: assembly-free linkage analysis pipeline using k-mers from genome sequencing data.</title>
        <authorList>
            <person name="Fletcher K."/>
            <person name="Zhang L."/>
            <person name="Gil J."/>
            <person name="Han R."/>
            <person name="Cavanaugh K."/>
            <person name="Michelmore R."/>
        </authorList>
    </citation>
    <scope>NUCLEOTIDE SEQUENCE [LARGE SCALE GENOMIC DNA]</scope>
    <source>
        <strain evidence="2 3">SF5</strain>
    </source>
</reference>
<proteinExistence type="predicted"/>
<dbReference type="RefSeq" id="XP_067814566.1">
    <property type="nucleotide sequence ID" value="XM_067964697.1"/>
</dbReference>
<comment type="caution">
    <text evidence="2">The sequence shown here is derived from an EMBL/GenBank/DDBJ whole genome shotgun (WGS) entry which is preliminary data.</text>
</comment>
<dbReference type="GeneID" id="94350368"/>
<feature type="region of interest" description="Disordered" evidence="1">
    <location>
        <begin position="82"/>
        <end position="101"/>
    </location>
</feature>
<dbReference type="EMBL" id="SHOA02000220">
    <property type="protein sequence ID" value="TDH65067.1"/>
    <property type="molecule type" value="Genomic_DNA"/>
</dbReference>
<name>A0A976FDZ3_BRELC</name>
<evidence type="ECO:0000313" key="2">
    <source>
        <dbReference type="EMBL" id="TDH65067.1"/>
    </source>
</evidence>
<evidence type="ECO:0000313" key="3">
    <source>
        <dbReference type="Proteomes" id="UP000294530"/>
    </source>
</evidence>
<dbReference type="Proteomes" id="UP000294530">
    <property type="component" value="Unassembled WGS sequence"/>
</dbReference>
<gene>
    <name evidence="2" type="ORF">CCR75_006629</name>
</gene>
<accession>A0A976FDZ3</accession>
<dbReference type="AlphaFoldDB" id="A0A976FDZ3"/>
<dbReference type="KEGG" id="blac:94350368"/>
<keyword evidence="3" id="KW-1185">Reference proteome</keyword>
<sequence length="254" mass="28142">MPSASPLLNELFPPPNLSAMTTASISADMHSVSMMSSTDVMETVSPYDEHLGVARGKYLMNALWTFEGHRLCKLQTATKMSQKKTQRHELENDSNHSSGSLTEAIIPSKNKVDTNGQVVMYGSCGRDKRYARCSVCYFRGLRCNTAHYCACCLKAVCIRPRVYPGEEHSKICWNVLHMDNEIINRVMKTKKRKLNSDAGVAKGLEASGSATHLRSLETEDSGYRHQKSNQGTLCMLEKPLASSFEADENGAVNL</sequence>